<dbReference type="Proteomes" id="UP000233256">
    <property type="component" value="Unassembled WGS sequence"/>
</dbReference>
<evidence type="ECO:0000313" key="1">
    <source>
        <dbReference type="EMBL" id="PKK92088.1"/>
    </source>
</evidence>
<accession>A0A2N1PUU4</accession>
<organism evidence="1 2">
    <name type="scientific">Candidatus Wallbacteria bacterium HGW-Wallbacteria-1</name>
    <dbReference type="NCBI Taxonomy" id="2013854"/>
    <lineage>
        <taxon>Bacteria</taxon>
        <taxon>Candidatus Walliibacteriota</taxon>
    </lineage>
</organism>
<gene>
    <name evidence="1" type="ORF">CVV64_01330</name>
</gene>
<protein>
    <submittedName>
        <fullName evidence="1">Uncharacterized protein</fullName>
    </submittedName>
</protein>
<dbReference type="AlphaFoldDB" id="A0A2N1PUU4"/>
<evidence type="ECO:0000313" key="2">
    <source>
        <dbReference type="Proteomes" id="UP000233256"/>
    </source>
</evidence>
<name>A0A2N1PUU4_9BACT</name>
<sequence length="173" mass="19234">MDNAEKGIFTCRRCGSPLRINRQTLSESEDTLASSALLNRLREGAASAPNDSGAHFALAEALLSERIIDGARREYALVRALDPDHLMAHVRLGQIAGHEGDDNGFISSFNRAFELDPLNELVLRGLSNHYRKTGNLPRALEMLHRLRAEKPGDLAIHVDIEKLQEELSQLEDQ</sequence>
<reference evidence="1 2" key="1">
    <citation type="journal article" date="2017" name="ISME J.">
        <title>Potential for microbial H2 and metal transformations associated with novel bacteria and archaea in deep terrestrial subsurface sediments.</title>
        <authorList>
            <person name="Hernsdorf A.W."/>
            <person name="Amano Y."/>
            <person name="Miyakawa K."/>
            <person name="Ise K."/>
            <person name="Suzuki Y."/>
            <person name="Anantharaman K."/>
            <person name="Probst A."/>
            <person name="Burstein D."/>
            <person name="Thomas B.C."/>
            <person name="Banfield J.F."/>
        </authorList>
    </citation>
    <scope>NUCLEOTIDE SEQUENCE [LARGE SCALE GENOMIC DNA]</scope>
    <source>
        <strain evidence="1">HGW-Wallbacteria-1</strain>
    </source>
</reference>
<dbReference type="SUPFAM" id="SSF48452">
    <property type="entry name" value="TPR-like"/>
    <property type="match status" value="1"/>
</dbReference>
<comment type="caution">
    <text evidence="1">The sequence shown here is derived from an EMBL/GenBank/DDBJ whole genome shotgun (WGS) entry which is preliminary data.</text>
</comment>
<proteinExistence type="predicted"/>
<dbReference type="InterPro" id="IPR011990">
    <property type="entry name" value="TPR-like_helical_dom_sf"/>
</dbReference>
<dbReference type="Gene3D" id="1.25.40.10">
    <property type="entry name" value="Tetratricopeptide repeat domain"/>
    <property type="match status" value="1"/>
</dbReference>
<dbReference type="EMBL" id="PGXC01000001">
    <property type="protein sequence ID" value="PKK92088.1"/>
    <property type="molecule type" value="Genomic_DNA"/>
</dbReference>